<evidence type="ECO:0000256" key="3">
    <source>
        <dbReference type="ARBA" id="ARBA00022840"/>
    </source>
</evidence>
<dbReference type="AlphaFoldDB" id="A0A2M8ZAA1"/>
<accession>A0A2M8ZAA1</accession>
<dbReference type="InterPro" id="IPR050166">
    <property type="entry name" value="ABC_transporter_ATP-bind"/>
</dbReference>
<proteinExistence type="predicted"/>
<dbReference type="PROSITE" id="PS00211">
    <property type="entry name" value="ABC_TRANSPORTER_1"/>
    <property type="match status" value="1"/>
</dbReference>
<dbReference type="SUPFAM" id="SSF52540">
    <property type="entry name" value="P-loop containing nucleoside triphosphate hydrolases"/>
    <property type="match status" value="1"/>
</dbReference>
<dbReference type="InterPro" id="IPR003439">
    <property type="entry name" value="ABC_transporter-like_ATP-bd"/>
</dbReference>
<reference evidence="5 6" key="1">
    <citation type="submission" date="2017-11" db="EMBL/GenBank/DDBJ databases">
        <title>Understudied soil microbes with underappreciated capabilities: Untangling the Clostridium saccharolyticum group.</title>
        <authorList>
            <person name="Leschine S."/>
        </authorList>
    </citation>
    <scope>NUCLEOTIDE SEQUENCE [LARGE SCALE GENOMIC DNA]</scope>
    <source>
        <strain evidence="5 6">18A</strain>
    </source>
</reference>
<evidence type="ECO:0000256" key="2">
    <source>
        <dbReference type="ARBA" id="ARBA00022741"/>
    </source>
</evidence>
<evidence type="ECO:0000256" key="1">
    <source>
        <dbReference type="ARBA" id="ARBA00022448"/>
    </source>
</evidence>
<dbReference type="InterPro" id="IPR003593">
    <property type="entry name" value="AAA+_ATPase"/>
</dbReference>
<sequence length="245" mass="26758">MLKVKDISVTYGKGGMHKVIDQVSWQLKTGTVLAVAGPSGCGKSTMVHALAGILPFTGSITLDDNGLDPKTCSIGLIPQNYGLLPWKTVKENCLFTAKIRGKTHDLERQLSSLCKELGINGLLERYPGTLSGGQAQRVALARAFLLNPELLLMDEPFAALDIAAALAARELFLRVWKEKKPTTVIVTHRVEDALYLANNIAVMKRGGGFNLFSENPWQGVKRPSDAEYAELEQLITEKIIKADEI</sequence>
<dbReference type="Proteomes" id="UP000231092">
    <property type="component" value="Unassembled WGS sequence"/>
</dbReference>
<dbReference type="RefSeq" id="WP_100306631.1">
    <property type="nucleotide sequence ID" value="NZ_PGET01000001.1"/>
</dbReference>
<dbReference type="Pfam" id="PF00005">
    <property type="entry name" value="ABC_tran"/>
    <property type="match status" value="1"/>
</dbReference>
<keyword evidence="3 5" id="KW-0067">ATP-binding</keyword>
<feature type="domain" description="ABC transporter" evidence="4">
    <location>
        <begin position="2"/>
        <end position="230"/>
    </location>
</feature>
<dbReference type="Gene3D" id="3.40.50.300">
    <property type="entry name" value="P-loop containing nucleotide triphosphate hydrolases"/>
    <property type="match status" value="1"/>
</dbReference>
<dbReference type="PANTHER" id="PTHR42788:SF19">
    <property type="entry name" value="ALIPHATIC SULFONATES IMPORT ATP-BINDING PROTEIN SSUB 2"/>
    <property type="match status" value="1"/>
</dbReference>
<comment type="caution">
    <text evidence="5">The sequence shown here is derived from an EMBL/GenBank/DDBJ whole genome shotgun (WGS) entry which is preliminary data.</text>
</comment>
<dbReference type="GO" id="GO:0005524">
    <property type="term" value="F:ATP binding"/>
    <property type="evidence" value="ECO:0007669"/>
    <property type="project" value="UniProtKB-KW"/>
</dbReference>
<evidence type="ECO:0000313" key="6">
    <source>
        <dbReference type="Proteomes" id="UP000231092"/>
    </source>
</evidence>
<protein>
    <submittedName>
        <fullName evidence="5">NitT/TauT family transport system ATP-binding protein</fullName>
    </submittedName>
</protein>
<dbReference type="InterPro" id="IPR017871">
    <property type="entry name" value="ABC_transporter-like_CS"/>
</dbReference>
<dbReference type="InterPro" id="IPR027417">
    <property type="entry name" value="P-loop_NTPase"/>
</dbReference>
<gene>
    <name evidence="5" type="ORF">H171_3974</name>
</gene>
<evidence type="ECO:0000259" key="4">
    <source>
        <dbReference type="PROSITE" id="PS50893"/>
    </source>
</evidence>
<dbReference type="OrthoDB" id="9801958at2"/>
<keyword evidence="2" id="KW-0547">Nucleotide-binding</keyword>
<dbReference type="GO" id="GO:0016887">
    <property type="term" value="F:ATP hydrolysis activity"/>
    <property type="evidence" value="ECO:0007669"/>
    <property type="project" value="InterPro"/>
</dbReference>
<dbReference type="EMBL" id="PGET01000001">
    <property type="protein sequence ID" value="PJJ30371.1"/>
    <property type="molecule type" value="Genomic_DNA"/>
</dbReference>
<name>A0A2M8ZAA1_9FIRM</name>
<organism evidence="5 6">
    <name type="scientific">[Clostridium] celerecrescens 18A</name>
    <dbReference type="NCBI Taxonomy" id="1286362"/>
    <lineage>
        <taxon>Bacteria</taxon>
        <taxon>Bacillati</taxon>
        <taxon>Bacillota</taxon>
        <taxon>Clostridia</taxon>
        <taxon>Lachnospirales</taxon>
        <taxon>Lachnospiraceae</taxon>
        <taxon>Lacrimispora</taxon>
    </lineage>
</organism>
<keyword evidence="1" id="KW-0813">Transport</keyword>
<evidence type="ECO:0000313" key="5">
    <source>
        <dbReference type="EMBL" id="PJJ30371.1"/>
    </source>
</evidence>
<dbReference type="PANTHER" id="PTHR42788">
    <property type="entry name" value="TAURINE IMPORT ATP-BINDING PROTEIN-RELATED"/>
    <property type="match status" value="1"/>
</dbReference>
<dbReference type="PROSITE" id="PS50893">
    <property type="entry name" value="ABC_TRANSPORTER_2"/>
    <property type="match status" value="1"/>
</dbReference>
<dbReference type="SMART" id="SM00382">
    <property type="entry name" value="AAA"/>
    <property type="match status" value="1"/>
</dbReference>